<dbReference type="FunFam" id="1.10.10.10:FF:000187">
    <property type="entry name" value="Transcription factor-like protein DPB"/>
    <property type="match status" value="1"/>
</dbReference>
<dbReference type="InterPro" id="IPR036388">
    <property type="entry name" value="WH-like_DNA-bd_sf"/>
</dbReference>
<comment type="caution">
    <text evidence="15">The sequence shown here is derived from an EMBL/GenBank/DDBJ whole genome shotgun (WGS) entry which is preliminary data.</text>
</comment>
<evidence type="ECO:0000256" key="3">
    <source>
        <dbReference type="ARBA" id="ARBA00010940"/>
    </source>
</evidence>
<evidence type="ECO:0000259" key="14">
    <source>
        <dbReference type="SMART" id="SM01372"/>
    </source>
</evidence>
<evidence type="ECO:0000256" key="5">
    <source>
        <dbReference type="ARBA" id="ARBA00023015"/>
    </source>
</evidence>
<keyword evidence="5 11" id="KW-0805">Transcription regulation</keyword>
<evidence type="ECO:0000313" key="15">
    <source>
        <dbReference type="EMBL" id="GMN58627.1"/>
    </source>
</evidence>
<dbReference type="Pfam" id="PF08781">
    <property type="entry name" value="DP"/>
    <property type="match status" value="1"/>
</dbReference>
<evidence type="ECO:0000256" key="12">
    <source>
        <dbReference type="SAM" id="MobiDB-lite"/>
    </source>
</evidence>
<reference evidence="15" key="1">
    <citation type="submission" date="2023-07" db="EMBL/GenBank/DDBJ databases">
        <title>draft genome sequence of fig (Ficus carica).</title>
        <authorList>
            <person name="Takahashi T."/>
            <person name="Nishimura K."/>
        </authorList>
    </citation>
    <scope>NUCLEOTIDE SEQUENCE</scope>
</reference>
<keyword evidence="16" id="KW-1185">Reference proteome</keyword>
<evidence type="ECO:0000256" key="8">
    <source>
        <dbReference type="ARBA" id="ARBA00023163"/>
    </source>
</evidence>
<gene>
    <name evidence="15" type="ORF">TIFTF001_027722</name>
</gene>
<evidence type="ECO:0000256" key="6">
    <source>
        <dbReference type="ARBA" id="ARBA00023054"/>
    </source>
</evidence>
<dbReference type="GO" id="GO:0000977">
    <property type="term" value="F:RNA polymerase II transcription regulatory region sequence-specific DNA binding"/>
    <property type="evidence" value="ECO:0007669"/>
    <property type="project" value="TreeGrafter"/>
</dbReference>
<dbReference type="InterPro" id="IPR003316">
    <property type="entry name" value="E2F_WHTH_DNA-bd_dom"/>
</dbReference>
<dbReference type="InterPro" id="IPR038168">
    <property type="entry name" value="TF_DP_C_sf"/>
</dbReference>
<keyword evidence="8 11" id="KW-0804">Transcription</keyword>
<proteinExistence type="inferred from homology"/>
<dbReference type="InterPro" id="IPR015648">
    <property type="entry name" value="Transcrpt_fac_DP"/>
</dbReference>
<sequence>MDEEYLKESFNGLGGKHSTAESSMTPLFDCGNLSSACESEQTPNHKASRSNPDTAIIESNAEKKKRTSRINGGGLRRFSVMVCKKLESKGRTTYSEVADEIISELNGMRTEMAVSLDEFDEKNIRRRVYDALNVLMALEIIARDKKEIQWKGIPSTNIKELEELKAVRVKLVNRIGKKAAYLNDLEEQTSSHATVEIEISEDMQLVHFDFNSTPFSLHDDAYILKLLRCHELPESRHVSRSSSSAISSSSSGIASGATKPFYWNSEKHAQR</sequence>
<feature type="region of interest" description="Disordered" evidence="12">
    <location>
        <begin position="1"/>
        <end position="68"/>
    </location>
</feature>
<evidence type="ECO:0000256" key="9">
    <source>
        <dbReference type="ARBA" id="ARBA00023242"/>
    </source>
</evidence>
<keyword evidence="9 11" id="KW-0539">Nucleus</keyword>
<dbReference type="GO" id="GO:0070176">
    <property type="term" value="C:DRM complex"/>
    <property type="evidence" value="ECO:0007669"/>
    <property type="project" value="UniProtKB-ARBA"/>
</dbReference>
<feature type="compositionally biased region" description="Polar residues" evidence="12">
    <location>
        <begin position="32"/>
        <end position="53"/>
    </location>
</feature>
<dbReference type="SMART" id="SM01138">
    <property type="entry name" value="DP"/>
    <property type="match status" value="1"/>
</dbReference>
<evidence type="ECO:0000256" key="1">
    <source>
        <dbReference type="ARBA" id="ARBA00004123"/>
    </source>
</evidence>
<dbReference type="SUPFAM" id="SSF46785">
    <property type="entry name" value="Winged helix' DNA-binding domain"/>
    <property type="match status" value="1"/>
</dbReference>
<dbReference type="EMBL" id="BTGU01000080">
    <property type="protein sequence ID" value="GMN58627.1"/>
    <property type="molecule type" value="Genomic_DNA"/>
</dbReference>
<evidence type="ECO:0000313" key="16">
    <source>
        <dbReference type="Proteomes" id="UP001187192"/>
    </source>
</evidence>
<accession>A0AA88J0L1</accession>
<evidence type="ECO:0000256" key="10">
    <source>
        <dbReference type="ARBA" id="ARBA00023306"/>
    </source>
</evidence>
<dbReference type="InterPro" id="IPR014889">
    <property type="entry name" value="Transc_factor_DP_C"/>
</dbReference>
<feature type="domain" description="Transcription factor DP C-terminal" evidence="13">
    <location>
        <begin position="159"/>
        <end position="260"/>
    </location>
</feature>
<dbReference type="InterPro" id="IPR037241">
    <property type="entry name" value="E2F-DP_heterodim"/>
</dbReference>
<evidence type="ECO:0000259" key="13">
    <source>
        <dbReference type="SMART" id="SM01138"/>
    </source>
</evidence>
<keyword evidence="6" id="KW-0175">Coiled coil</keyword>
<dbReference type="SUPFAM" id="SSF144074">
    <property type="entry name" value="E2F-DP heterodimerization region"/>
    <property type="match status" value="1"/>
</dbReference>
<feature type="compositionally biased region" description="Low complexity" evidence="12">
    <location>
        <begin position="241"/>
        <end position="257"/>
    </location>
</feature>
<keyword evidence="10" id="KW-0131">Cell cycle</keyword>
<dbReference type="AlphaFoldDB" id="A0AA88J0L1"/>
<dbReference type="InterPro" id="IPR036390">
    <property type="entry name" value="WH_DNA-bd_sf"/>
</dbReference>
<evidence type="ECO:0000256" key="11">
    <source>
        <dbReference type="RuleBase" id="RU003796"/>
    </source>
</evidence>
<dbReference type="Gene3D" id="1.10.10.10">
    <property type="entry name" value="Winged helix-like DNA-binding domain superfamily/Winged helix DNA-binding domain"/>
    <property type="match status" value="1"/>
</dbReference>
<keyword evidence="7 11" id="KW-0238">DNA-binding</keyword>
<comment type="similarity">
    <text evidence="3 11">Belongs to the E2F/DP family.</text>
</comment>
<dbReference type="PANTHER" id="PTHR12548:SF19">
    <property type="entry name" value="TRANSCRIPTION FACTOR-LIKE PROTEIN DPA"/>
    <property type="match status" value="1"/>
</dbReference>
<dbReference type="GO" id="GO:0000981">
    <property type="term" value="F:DNA-binding transcription factor activity, RNA polymerase II-specific"/>
    <property type="evidence" value="ECO:0007669"/>
    <property type="project" value="TreeGrafter"/>
</dbReference>
<evidence type="ECO:0000256" key="7">
    <source>
        <dbReference type="ARBA" id="ARBA00023125"/>
    </source>
</evidence>
<name>A0AA88J0L1_FICCA</name>
<dbReference type="GO" id="GO:0051726">
    <property type="term" value="P:regulation of cell cycle"/>
    <property type="evidence" value="ECO:0007669"/>
    <property type="project" value="InterPro"/>
</dbReference>
<organism evidence="15 16">
    <name type="scientific">Ficus carica</name>
    <name type="common">Common fig</name>
    <dbReference type="NCBI Taxonomy" id="3494"/>
    <lineage>
        <taxon>Eukaryota</taxon>
        <taxon>Viridiplantae</taxon>
        <taxon>Streptophyta</taxon>
        <taxon>Embryophyta</taxon>
        <taxon>Tracheophyta</taxon>
        <taxon>Spermatophyta</taxon>
        <taxon>Magnoliopsida</taxon>
        <taxon>eudicotyledons</taxon>
        <taxon>Gunneridae</taxon>
        <taxon>Pentapetalae</taxon>
        <taxon>rosids</taxon>
        <taxon>fabids</taxon>
        <taxon>Rosales</taxon>
        <taxon>Moraceae</taxon>
        <taxon>Ficeae</taxon>
        <taxon>Ficus</taxon>
    </lineage>
</organism>
<dbReference type="PANTHER" id="PTHR12548">
    <property type="entry name" value="TRANSCRIPTION FACTOR DP"/>
    <property type="match status" value="1"/>
</dbReference>
<protein>
    <submittedName>
        <fullName evidence="15">Uncharacterized protein</fullName>
    </submittedName>
</protein>
<comment type="subcellular location">
    <subcellularLocation>
        <location evidence="2">Cytoplasm</location>
    </subcellularLocation>
    <subcellularLocation>
        <location evidence="1 11">Nucleus</location>
    </subcellularLocation>
</comment>
<dbReference type="Pfam" id="PF02319">
    <property type="entry name" value="WHD_E2F_TDP"/>
    <property type="match status" value="1"/>
</dbReference>
<evidence type="ECO:0000256" key="2">
    <source>
        <dbReference type="ARBA" id="ARBA00004496"/>
    </source>
</evidence>
<dbReference type="GO" id="GO:0005737">
    <property type="term" value="C:cytoplasm"/>
    <property type="evidence" value="ECO:0007669"/>
    <property type="project" value="UniProtKB-SubCell"/>
</dbReference>
<dbReference type="Proteomes" id="UP001187192">
    <property type="component" value="Unassembled WGS sequence"/>
</dbReference>
<dbReference type="SMART" id="SM01372">
    <property type="entry name" value="E2F_TDP"/>
    <property type="match status" value="1"/>
</dbReference>
<feature type="domain" description="E2F/DP family winged-helix DNA-binding" evidence="14">
    <location>
        <begin position="70"/>
        <end position="152"/>
    </location>
</feature>
<feature type="region of interest" description="Disordered" evidence="12">
    <location>
        <begin position="238"/>
        <end position="258"/>
    </location>
</feature>
<dbReference type="Gene3D" id="1.20.140.80">
    <property type="entry name" value="Transcription factor DP"/>
    <property type="match status" value="1"/>
</dbReference>
<keyword evidence="4" id="KW-0963">Cytoplasm</keyword>
<evidence type="ECO:0000256" key="4">
    <source>
        <dbReference type="ARBA" id="ARBA00022490"/>
    </source>
</evidence>